<keyword evidence="3" id="KW-1185">Reference proteome</keyword>
<name>A0A1L7CFR5_9CORY</name>
<evidence type="ECO:0000313" key="2">
    <source>
        <dbReference type="EMBL" id="APT84711.1"/>
    </source>
</evidence>
<dbReference type="SUPFAM" id="SSF54427">
    <property type="entry name" value="NTF2-like"/>
    <property type="match status" value="1"/>
</dbReference>
<dbReference type="EMBL" id="CP009245">
    <property type="protein sequence ID" value="APT84711.1"/>
    <property type="molecule type" value="Genomic_DNA"/>
</dbReference>
<accession>A0A1L7CFR5</accession>
<reference evidence="2 3" key="1">
    <citation type="submission" date="2014-08" db="EMBL/GenBank/DDBJ databases">
        <title>Complete genome sequence of Corynebacterium aquilae S-613T(T) (=DSM 44791(T)), isolated from the choana of a healthy golden eagle.</title>
        <authorList>
            <person name="Ruckert C."/>
            <person name="Albersmeier A."/>
            <person name="Winkler A."/>
            <person name="Kalinowski J."/>
        </authorList>
    </citation>
    <scope>NUCLEOTIDE SEQUENCE [LARGE SCALE GENOMIC DNA]</scope>
    <source>
        <strain evidence="2 3">S-613</strain>
    </source>
</reference>
<dbReference type="InterPro" id="IPR032710">
    <property type="entry name" value="NTF2-like_dom_sf"/>
</dbReference>
<gene>
    <name evidence="2" type="ORF">CAQU_06100</name>
</gene>
<dbReference type="AlphaFoldDB" id="A0A1L7CFR5"/>
<dbReference type="InterPro" id="IPR004027">
    <property type="entry name" value="SEC_C_motif"/>
</dbReference>
<dbReference type="Pfam" id="PF02810">
    <property type="entry name" value="SEC-C"/>
    <property type="match status" value="1"/>
</dbReference>
<evidence type="ECO:0000313" key="3">
    <source>
        <dbReference type="Proteomes" id="UP000185478"/>
    </source>
</evidence>
<protein>
    <submittedName>
        <fullName evidence="2">Zinc-binding protein</fullName>
    </submittedName>
</protein>
<dbReference type="Gene3D" id="3.10.450.50">
    <property type="match status" value="1"/>
</dbReference>
<dbReference type="Proteomes" id="UP000185478">
    <property type="component" value="Chromosome"/>
</dbReference>
<organism evidence="2 3">
    <name type="scientific">Corynebacterium aquilae DSM 44791</name>
    <dbReference type="NCBI Taxonomy" id="1431546"/>
    <lineage>
        <taxon>Bacteria</taxon>
        <taxon>Bacillati</taxon>
        <taxon>Actinomycetota</taxon>
        <taxon>Actinomycetes</taxon>
        <taxon>Mycobacteriales</taxon>
        <taxon>Corynebacteriaceae</taxon>
        <taxon>Corynebacterium</taxon>
    </lineage>
</organism>
<sequence length="135" mass="14683">MLNAAGFPVVGDSDKCPCTSGDTYGQCCGRFHCGSSVAPTAEALMRSRFSAFVVGNSDYLLSTWLGETAPETLHLDPSVVFYRLDIHSTTAGGPFDDRGSVDFEAFYRVGEHRGSQREHSQFAKAAGRWFYIGEA</sequence>
<evidence type="ECO:0000259" key="1">
    <source>
        <dbReference type="Pfam" id="PF17775"/>
    </source>
</evidence>
<dbReference type="InterPro" id="IPR048469">
    <property type="entry name" value="YchJ-like_M"/>
</dbReference>
<feature type="domain" description="YchJ-like middle NTF2-like" evidence="1">
    <location>
        <begin position="40"/>
        <end position="132"/>
    </location>
</feature>
<dbReference type="KEGG" id="caqu:CAQU_06100"/>
<dbReference type="Pfam" id="PF17775">
    <property type="entry name" value="YchJ_M-like"/>
    <property type="match status" value="1"/>
</dbReference>
<proteinExistence type="predicted"/>